<dbReference type="eggNOG" id="COG5592">
    <property type="taxonomic scope" value="Bacteria"/>
</dbReference>
<dbReference type="CDD" id="cd12108">
    <property type="entry name" value="Hr-like"/>
    <property type="match status" value="1"/>
</dbReference>
<name>A0A1Z1WPK9_9ACTN</name>
<evidence type="ECO:0000313" key="4">
    <source>
        <dbReference type="Proteomes" id="UP000195880"/>
    </source>
</evidence>
<evidence type="ECO:0000259" key="2">
    <source>
        <dbReference type="Pfam" id="PF01814"/>
    </source>
</evidence>
<feature type="domain" description="Hemerythrin-like" evidence="2">
    <location>
        <begin position="7"/>
        <end position="125"/>
    </location>
</feature>
<dbReference type="STRING" id="67267.GCA_000716675_01970"/>
<reference evidence="3 4" key="1">
    <citation type="submission" date="2017-05" db="EMBL/GenBank/DDBJ databases">
        <title>Streptomyces alboflavus Genome sequencing and assembly.</title>
        <authorList>
            <person name="Wang Y."/>
            <person name="Du B."/>
            <person name="Ding Y."/>
            <person name="Liu H."/>
            <person name="Hou Q."/>
            <person name="Liu K."/>
            <person name="Wang C."/>
            <person name="Yao L."/>
        </authorList>
    </citation>
    <scope>NUCLEOTIDE SEQUENCE [LARGE SCALE GENOMIC DNA]</scope>
    <source>
        <strain evidence="3 4">MDJK44</strain>
    </source>
</reference>
<organism evidence="3 4">
    <name type="scientific">Streptomyces alboflavus</name>
    <dbReference type="NCBI Taxonomy" id="67267"/>
    <lineage>
        <taxon>Bacteria</taxon>
        <taxon>Bacillati</taxon>
        <taxon>Actinomycetota</taxon>
        <taxon>Actinomycetes</taxon>
        <taxon>Kitasatosporales</taxon>
        <taxon>Streptomycetaceae</taxon>
        <taxon>Streptomyces</taxon>
    </lineage>
</organism>
<dbReference type="PANTHER" id="PTHR35585">
    <property type="entry name" value="HHE DOMAIN PROTEIN (AFU_ORTHOLOGUE AFUA_4G00730)"/>
    <property type="match status" value="1"/>
</dbReference>
<dbReference type="Gene3D" id="1.20.120.520">
    <property type="entry name" value="nmb1532 protein domain like"/>
    <property type="match status" value="1"/>
</dbReference>
<feature type="compositionally biased region" description="Pro residues" evidence="1">
    <location>
        <begin position="151"/>
        <end position="160"/>
    </location>
</feature>
<dbReference type="InterPro" id="IPR012312">
    <property type="entry name" value="Hemerythrin-like"/>
</dbReference>
<dbReference type="AlphaFoldDB" id="A0A1Z1WPK9"/>
<dbReference type="KEGG" id="salf:SMD44_07826"/>
<proteinExistence type="predicted"/>
<dbReference type="Proteomes" id="UP000195880">
    <property type="component" value="Chromosome"/>
</dbReference>
<dbReference type="EMBL" id="CP021748">
    <property type="protein sequence ID" value="ARX88339.1"/>
    <property type="molecule type" value="Genomic_DNA"/>
</dbReference>
<dbReference type="RefSeq" id="WP_087886844.1">
    <property type="nucleotide sequence ID" value="NZ_CP021748.1"/>
</dbReference>
<accession>A0A1Z1WPK9</accession>
<dbReference type="OrthoDB" id="9793637at2"/>
<gene>
    <name evidence="3" type="ORF">SMD44_07826</name>
</gene>
<protein>
    <submittedName>
        <fullName evidence="3">Hemerythrin</fullName>
    </submittedName>
</protein>
<evidence type="ECO:0000256" key="1">
    <source>
        <dbReference type="SAM" id="MobiDB-lite"/>
    </source>
</evidence>
<dbReference type="PANTHER" id="PTHR35585:SF1">
    <property type="entry name" value="HHE DOMAIN PROTEIN (AFU_ORTHOLOGUE AFUA_4G00730)"/>
    <property type="match status" value="1"/>
</dbReference>
<dbReference type="Pfam" id="PF01814">
    <property type="entry name" value="Hemerythrin"/>
    <property type="match status" value="1"/>
</dbReference>
<feature type="region of interest" description="Disordered" evidence="1">
    <location>
        <begin position="144"/>
        <end position="171"/>
    </location>
</feature>
<keyword evidence="4" id="KW-1185">Reference proteome</keyword>
<sequence>MGHGGNVITELTIDHREVEELFAMIEAQPVGDEQRRKLADELTIELVRHSVAEEAHLYPAVREHIPDGDKIADKEIADHARVEQLLKDLEGLHAEEPDFDHLVAKLKLDVSEHMRDEETRLFPLLTAAWTPEALDELGDKVRTAKKTAPTRPHPSTPSTPPGNKLLSPGLGLVDRARDLLTGRGKG</sequence>
<evidence type="ECO:0000313" key="3">
    <source>
        <dbReference type="EMBL" id="ARX88339.1"/>
    </source>
</evidence>